<gene>
    <name evidence="1" type="ORF">J2793_007454</name>
</gene>
<evidence type="ECO:0000313" key="1">
    <source>
        <dbReference type="EMBL" id="MDP9651979.1"/>
    </source>
</evidence>
<dbReference type="AlphaFoldDB" id="A0AB73IPU3"/>
<sequence>MRLLLDNFLCGEEAVKSVGCVYKVSGHCCLEVTRRDNALLQPCSILLTKVHSPGDELVSSLFNASFLPFNFTQEKPV</sequence>
<proteinExistence type="predicted"/>
<reference evidence="1" key="1">
    <citation type="submission" date="2023-07" db="EMBL/GenBank/DDBJ databases">
        <title>Sorghum-associated microbial communities from plants grown in Nebraska, USA.</title>
        <authorList>
            <person name="Schachtman D."/>
        </authorList>
    </citation>
    <scope>NUCLEOTIDE SEQUENCE</scope>
    <source>
        <strain evidence="1">DS1061</strain>
    </source>
</reference>
<name>A0AB73IPU3_9BURK</name>
<organism evidence="1 2">
    <name type="scientific">Paraburkholderia caledonica</name>
    <dbReference type="NCBI Taxonomy" id="134536"/>
    <lineage>
        <taxon>Bacteria</taxon>
        <taxon>Pseudomonadati</taxon>
        <taxon>Pseudomonadota</taxon>
        <taxon>Betaproteobacteria</taxon>
        <taxon>Burkholderiales</taxon>
        <taxon>Burkholderiaceae</taxon>
        <taxon>Paraburkholderia</taxon>
    </lineage>
</organism>
<comment type="caution">
    <text evidence="1">The sequence shown here is derived from an EMBL/GenBank/DDBJ whole genome shotgun (WGS) entry which is preliminary data.</text>
</comment>
<dbReference type="EMBL" id="JAURTK010000045">
    <property type="protein sequence ID" value="MDP9651979.1"/>
    <property type="molecule type" value="Genomic_DNA"/>
</dbReference>
<protein>
    <submittedName>
        <fullName evidence="1">Uncharacterized protein</fullName>
    </submittedName>
</protein>
<dbReference type="Proteomes" id="UP001229486">
    <property type="component" value="Unassembled WGS sequence"/>
</dbReference>
<evidence type="ECO:0000313" key="2">
    <source>
        <dbReference type="Proteomes" id="UP001229486"/>
    </source>
</evidence>
<accession>A0AB73IPU3</accession>